<dbReference type="EMBL" id="CP096983">
    <property type="protein sequence ID" value="URZ11171.1"/>
    <property type="molecule type" value="Genomic_DNA"/>
</dbReference>
<evidence type="ECO:0000313" key="1">
    <source>
        <dbReference type="EMBL" id="URZ11171.1"/>
    </source>
</evidence>
<reference evidence="1 2" key="1">
    <citation type="submission" date="2022-04" db="EMBL/GenBank/DDBJ databases">
        <title>Genome sequence of C. roseum typestrain.</title>
        <authorList>
            <person name="Poehlein A."/>
            <person name="Schoch T."/>
            <person name="Duerre P."/>
            <person name="Daniel R."/>
        </authorList>
    </citation>
    <scope>NUCLEOTIDE SEQUENCE [LARGE SCALE GENOMIC DNA]</scope>
    <source>
        <strain evidence="1 2">DSM 7320</strain>
    </source>
</reference>
<dbReference type="STRING" id="84029.CROST_46010"/>
<dbReference type="InterPro" id="IPR023860">
    <property type="entry name" value="FeFe-hyd_TM1266"/>
</dbReference>
<proteinExistence type="predicted"/>
<dbReference type="AlphaFoldDB" id="A0A1S8KXD9"/>
<evidence type="ECO:0000313" key="2">
    <source>
        <dbReference type="Proteomes" id="UP000190951"/>
    </source>
</evidence>
<dbReference type="SUPFAM" id="SSF55021">
    <property type="entry name" value="ACT-like"/>
    <property type="match status" value="1"/>
</dbReference>
<dbReference type="Proteomes" id="UP000190951">
    <property type="component" value="Chromosome"/>
</dbReference>
<dbReference type="Pfam" id="PF21699">
    <property type="entry name" value="TM1266-like"/>
    <property type="match status" value="1"/>
</dbReference>
<gene>
    <name evidence="1" type="ORF">CROST_018880</name>
</gene>
<dbReference type="InterPro" id="IPR027271">
    <property type="entry name" value="Acetolactate_synth/TF_NikR_C"/>
</dbReference>
<organism evidence="1 2">
    <name type="scientific">Clostridium felsineum</name>
    <dbReference type="NCBI Taxonomy" id="36839"/>
    <lineage>
        <taxon>Bacteria</taxon>
        <taxon>Bacillati</taxon>
        <taxon>Bacillota</taxon>
        <taxon>Clostridia</taxon>
        <taxon>Eubacteriales</taxon>
        <taxon>Clostridiaceae</taxon>
        <taxon>Clostridium</taxon>
    </lineage>
</organism>
<sequence length="81" mass="9041">MSKLSIVGILVDERTKSAAKVQEVLTKYGDSIVSRFGTHDPGEKEHGLITLNFRGKDESLENMIHDLKELDVVTVKSINMK</sequence>
<accession>A0A1S8KXD9</accession>
<dbReference type="KEGG" id="crw:CROST_018880"/>
<keyword evidence="2" id="KW-1185">Reference proteome</keyword>
<dbReference type="Gene3D" id="3.30.70.1150">
    <property type="entry name" value="ACT-like. Chain A, domain 2"/>
    <property type="match status" value="1"/>
</dbReference>
<dbReference type="RefSeq" id="WP_077835890.1">
    <property type="nucleotide sequence ID" value="NZ_CP096983.1"/>
</dbReference>
<name>A0A1S8KXD9_9CLOT</name>
<dbReference type="InterPro" id="IPR045865">
    <property type="entry name" value="ACT-like_dom_sf"/>
</dbReference>
<protein>
    <submittedName>
        <fullName evidence="1">Uncharacterized protein</fullName>
    </submittedName>
</protein>